<dbReference type="InterPro" id="IPR036291">
    <property type="entry name" value="NAD(P)-bd_dom_sf"/>
</dbReference>
<protein>
    <submittedName>
        <fullName evidence="3">Uncharacterized protein YbjT (DUF2867 family)</fullName>
    </submittedName>
</protein>
<dbReference type="InterPro" id="IPR016040">
    <property type="entry name" value="NAD(P)-bd_dom"/>
</dbReference>
<name>A0A561Q0G6_9HYPH</name>
<evidence type="ECO:0000313" key="3">
    <source>
        <dbReference type="EMBL" id="TWF43867.1"/>
    </source>
</evidence>
<dbReference type="Pfam" id="PF13460">
    <property type="entry name" value="NAD_binding_10"/>
    <property type="match status" value="1"/>
</dbReference>
<dbReference type="EMBL" id="VIWP01000018">
    <property type="protein sequence ID" value="TWF43867.1"/>
    <property type="molecule type" value="Genomic_DNA"/>
</dbReference>
<dbReference type="PANTHER" id="PTHR42748">
    <property type="entry name" value="NITROGEN METABOLITE REPRESSION PROTEIN NMRA FAMILY MEMBER"/>
    <property type="match status" value="1"/>
</dbReference>
<dbReference type="InterPro" id="IPR051164">
    <property type="entry name" value="NmrA-like_oxidored"/>
</dbReference>
<keyword evidence="1" id="KW-0521">NADP</keyword>
<comment type="caution">
    <text evidence="3">The sequence shown here is derived from an EMBL/GenBank/DDBJ whole genome shotgun (WGS) entry which is preliminary data.</text>
</comment>
<gene>
    <name evidence="3" type="ORF">FHW37_11819</name>
</gene>
<proteinExistence type="predicted"/>
<dbReference type="Gene3D" id="3.40.50.720">
    <property type="entry name" value="NAD(P)-binding Rossmann-like Domain"/>
    <property type="match status" value="1"/>
</dbReference>
<dbReference type="Proteomes" id="UP000320653">
    <property type="component" value="Unassembled WGS sequence"/>
</dbReference>
<feature type="domain" description="NAD(P)-binding" evidence="2">
    <location>
        <begin position="42"/>
        <end position="173"/>
    </location>
</feature>
<sequence>MKIVVVGGTGLIGSKLASLLSARFLEVVVASPSTGVNSRTGEGLDAALQGANVVVDVTNAPSFDPGEVLDFFKTSTRNLLAAEKKAGVQHHVLLSIVGTDGLPGNGYFLAKAAQEALIEGSGVPYTIVRATQFMEFMATIADAGTTDGEARLSTANFQPIAADDLAGFLVDTVGKAPANGIVDVAGPEKGRMCDIIGRYLRSVGDSRKVTPDSSAGYFGCALEENSLVPVGQTRLGSTGIEQWANSATAA</sequence>
<reference evidence="3 4" key="1">
    <citation type="submission" date="2019-06" db="EMBL/GenBank/DDBJ databases">
        <title>Sorghum-associated microbial communities from plants grown in Nebraska, USA.</title>
        <authorList>
            <person name="Schachtman D."/>
        </authorList>
    </citation>
    <scope>NUCLEOTIDE SEQUENCE [LARGE SCALE GENOMIC DNA]</scope>
    <source>
        <strain evidence="3 4">1225</strain>
    </source>
</reference>
<keyword evidence="4" id="KW-1185">Reference proteome</keyword>
<evidence type="ECO:0000256" key="1">
    <source>
        <dbReference type="ARBA" id="ARBA00022857"/>
    </source>
</evidence>
<accession>A0A561Q0G6</accession>
<dbReference type="RefSeq" id="WP_145643557.1">
    <property type="nucleotide sequence ID" value="NZ_VIWP01000018.1"/>
</dbReference>
<dbReference type="SUPFAM" id="SSF51735">
    <property type="entry name" value="NAD(P)-binding Rossmann-fold domains"/>
    <property type="match status" value="1"/>
</dbReference>
<dbReference type="PANTHER" id="PTHR42748:SF3">
    <property type="entry name" value="BLL4366 PROTEIN"/>
    <property type="match status" value="1"/>
</dbReference>
<evidence type="ECO:0000313" key="4">
    <source>
        <dbReference type="Proteomes" id="UP000320653"/>
    </source>
</evidence>
<dbReference type="OrthoDB" id="9771302at2"/>
<evidence type="ECO:0000259" key="2">
    <source>
        <dbReference type="Pfam" id="PF13460"/>
    </source>
</evidence>
<organism evidence="3 4">
    <name type="scientific">Neorhizobium alkalisoli</name>
    <dbReference type="NCBI Taxonomy" id="528178"/>
    <lineage>
        <taxon>Bacteria</taxon>
        <taxon>Pseudomonadati</taxon>
        <taxon>Pseudomonadota</taxon>
        <taxon>Alphaproteobacteria</taxon>
        <taxon>Hyphomicrobiales</taxon>
        <taxon>Rhizobiaceae</taxon>
        <taxon>Rhizobium/Agrobacterium group</taxon>
        <taxon>Neorhizobium</taxon>
    </lineage>
</organism>
<dbReference type="AlphaFoldDB" id="A0A561Q0G6"/>